<feature type="domain" description="KOW" evidence="7">
    <location>
        <begin position="502"/>
        <end position="529"/>
    </location>
</feature>
<dbReference type="SUPFAM" id="SSF50104">
    <property type="entry name" value="Translation proteins SH3-like domain"/>
    <property type="match status" value="1"/>
</dbReference>
<dbReference type="GO" id="GO:0006368">
    <property type="term" value="P:transcription elongation by RNA polymerase II"/>
    <property type="evidence" value="ECO:0007669"/>
    <property type="project" value="TreeGrafter"/>
</dbReference>
<dbReference type="VEuPathDB" id="CryptoDB:CmeUKMEL1_05365"/>
<dbReference type="InterPro" id="IPR008991">
    <property type="entry name" value="Translation_prot_SH3-like_sf"/>
</dbReference>
<dbReference type="InterPro" id="IPR039385">
    <property type="entry name" value="NGN_Euk"/>
</dbReference>
<keyword evidence="8" id="KW-0648">Protein biosynthesis</keyword>
<evidence type="ECO:0000256" key="1">
    <source>
        <dbReference type="ARBA" id="ARBA00004123"/>
    </source>
</evidence>
<accession>A0A2P4YYZ0</accession>
<gene>
    <name evidence="8" type="ORF">CmeUKMEL1_05365</name>
</gene>
<protein>
    <recommendedName>
        <fullName evidence="5">Transcription elongation factor SPT5</fullName>
    </recommendedName>
</protein>
<evidence type="ECO:0000256" key="3">
    <source>
        <dbReference type="ARBA" id="ARBA00023163"/>
    </source>
</evidence>
<name>A0A2P4YYZ0_9CRYT</name>
<dbReference type="Proteomes" id="UP000236928">
    <property type="component" value="Unassembled WGS sequence"/>
</dbReference>
<dbReference type="EMBL" id="JIBK01000009">
    <property type="protein sequence ID" value="POM83032.1"/>
    <property type="molecule type" value="Genomic_DNA"/>
</dbReference>
<dbReference type="GO" id="GO:0003729">
    <property type="term" value="F:mRNA binding"/>
    <property type="evidence" value="ECO:0007669"/>
    <property type="project" value="TreeGrafter"/>
</dbReference>
<keyword evidence="3 5" id="KW-0804">Transcription</keyword>
<feature type="domain" description="KOW" evidence="7">
    <location>
        <begin position="445"/>
        <end position="472"/>
    </location>
</feature>
<dbReference type="Gene3D" id="2.30.30.30">
    <property type="match status" value="3"/>
</dbReference>
<dbReference type="PANTHER" id="PTHR11125:SF7">
    <property type="entry name" value="TRANSCRIPTION ELONGATION FACTOR SPT5"/>
    <property type="match status" value="1"/>
</dbReference>
<organism evidence="8 9">
    <name type="scientific">Cryptosporidium meleagridis</name>
    <dbReference type="NCBI Taxonomy" id="93969"/>
    <lineage>
        <taxon>Eukaryota</taxon>
        <taxon>Sar</taxon>
        <taxon>Alveolata</taxon>
        <taxon>Apicomplexa</taxon>
        <taxon>Conoidasida</taxon>
        <taxon>Coccidia</taxon>
        <taxon>Eucoccidiorida</taxon>
        <taxon>Eimeriorina</taxon>
        <taxon>Cryptosporidiidae</taxon>
        <taxon>Cryptosporidium</taxon>
    </lineage>
</organism>
<dbReference type="CDD" id="cd06081">
    <property type="entry name" value="KOW_Spt5_1"/>
    <property type="match status" value="1"/>
</dbReference>
<dbReference type="GO" id="GO:0003746">
    <property type="term" value="F:translation elongation factor activity"/>
    <property type="evidence" value="ECO:0007669"/>
    <property type="project" value="UniProtKB-KW"/>
</dbReference>
<dbReference type="CDD" id="cd06084">
    <property type="entry name" value="KOW_Spt5_4"/>
    <property type="match status" value="1"/>
</dbReference>
<dbReference type="InterPro" id="IPR014722">
    <property type="entry name" value="Rib_uL2_dom2"/>
</dbReference>
<dbReference type="InterPro" id="IPR041973">
    <property type="entry name" value="KOW_Spt5_1"/>
</dbReference>
<keyword evidence="9" id="KW-1185">Reference proteome</keyword>
<dbReference type="Pfam" id="PF03439">
    <property type="entry name" value="Spt5-NGN"/>
    <property type="match status" value="1"/>
</dbReference>
<feature type="compositionally biased region" description="Basic residues" evidence="6">
    <location>
        <begin position="65"/>
        <end position="81"/>
    </location>
</feature>
<evidence type="ECO:0000256" key="5">
    <source>
        <dbReference type="PIRNR" id="PIRNR036945"/>
    </source>
</evidence>
<dbReference type="InterPro" id="IPR041977">
    <property type="entry name" value="KOW_Spt5_4"/>
</dbReference>
<dbReference type="InterPro" id="IPR005824">
    <property type="entry name" value="KOW"/>
</dbReference>
<dbReference type="Pfam" id="PF23291">
    <property type="entry name" value="KOW4_SPT5"/>
    <property type="match status" value="1"/>
</dbReference>
<evidence type="ECO:0000259" key="7">
    <source>
        <dbReference type="SMART" id="SM00739"/>
    </source>
</evidence>
<dbReference type="SMART" id="SM00739">
    <property type="entry name" value="KOW"/>
    <property type="match status" value="5"/>
</dbReference>
<evidence type="ECO:0000313" key="9">
    <source>
        <dbReference type="Proteomes" id="UP000236928"/>
    </source>
</evidence>
<dbReference type="CDD" id="cd09888">
    <property type="entry name" value="NGN_Euk"/>
    <property type="match status" value="1"/>
</dbReference>
<evidence type="ECO:0000256" key="4">
    <source>
        <dbReference type="ARBA" id="ARBA00023242"/>
    </source>
</evidence>
<reference evidence="8 9" key="1">
    <citation type="submission" date="2014-04" db="EMBL/GenBank/DDBJ databases">
        <title>Comparative Genomics of Cryptosporidium Species.</title>
        <authorList>
            <person name="Silva J.C."/>
            <person name="Su Q."/>
            <person name="Chalmers R."/>
            <person name="Chibucos M.C."/>
            <person name="Elwin K."/>
            <person name="Godinez A."/>
            <person name="Guo F."/>
            <person name="Huynh K."/>
            <person name="Orvis J."/>
            <person name="Ott S."/>
            <person name="Sadzewicz L."/>
            <person name="Sengamalay N."/>
            <person name="Shetty A."/>
            <person name="Sun M."/>
            <person name="Tallon L."/>
            <person name="Xiao L."/>
            <person name="Zhang H."/>
            <person name="Fraser C.M."/>
            <person name="Zhu G."/>
            <person name="Kissinger J."/>
            <person name="Widmer G."/>
        </authorList>
    </citation>
    <scope>NUCLEOTIDE SEQUENCE [LARGE SCALE GENOMIC DNA]</scope>
    <source>
        <strain evidence="8 9">UKMEL1</strain>
    </source>
</reference>
<feature type="compositionally biased region" description="Acidic residues" evidence="6">
    <location>
        <begin position="1"/>
        <end position="43"/>
    </location>
</feature>
<comment type="caution">
    <text evidence="8">The sequence shown here is derived from an EMBL/GenBank/DDBJ whole genome shotgun (WGS) entry which is preliminary data.</text>
</comment>
<comment type="similarity">
    <text evidence="2 5">Belongs to the SPT5 family.</text>
</comment>
<dbReference type="PIRSF" id="PIRSF036945">
    <property type="entry name" value="Spt5"/>
    <property type="match status" value="1"/>
</dbReference>
<feature type="region of interest" description="Disordered" evidence="6">
    <location>
        <begin position="693"/>
        <end position="713"/>
    </location>
</feature>
<evidence type="ECO:0000313" key="8">
    <source>
        <dbReference type="EMBL" id="POM83032.1"/>
    </source>
</evidence>
<evidence type="ECO:0000256" key="6">
    <source>
        <dbReference type="SAM" id="MobiDB-lite"/>
    </source>
</evidence>
<dbReference type="GO" id="GO:0032784">
    <property type="term" value="P:regulation of DNA-templated transcription elongation"/>
    <property type="evidence" value="ECO:0007669"/>
    <property type="project" value="InterPro"/>
</dbReference>
<dbReference type="InterPro" id="IPR017071">
    <property type="entry name" value="TF_Spt5_eukaryote"/>
</dbReference>
<dbReference type="Pfam" id="PF23042">
    <property type="entry name" value="KOW1_SPT5"/>
    <property type="match status" value="1"/>
</dbReference>
<evidence type="ECO:0000256" key="2">
    <source>
        <dbReference type="ARBA" id="ARBA00006956"/>
    </source>
</evidence>
<dbReference type="OrthoDB" id="28901at2759"/>
<keyword evidence="4 5" id="KW-0539">Nucleus</keyword>
<dbReference type="PANTHER" id="PTHR11125">
    <property type="entry name" value="SUPPRESSOR OF TY 5"/>
    <property type="match status" value="1"/>
</dbReference>
<sequence length="957" mass="105454">MSKFEEDEQPIISSEEESPQRSEDEEEDEESQDDEIDSEDSDNDSPPKKMKKRSEGRDRSVSSSKHSKRNSGKKKSSKRRSFNNVNAFLDVEALVGEDDEEDEGEYYEDIYQEESEYASNAAEIGARRRADLERDENMGRRHLGGAGHLEEAIAQLERRYEQKEGGEVSEAERETEFGSSEVTSSVHACDVLPTSRDPKLWLVKVDRAGLEKDICIALVQKAAECQKQGKELPILSAYVASSYRGYIYVEAEAPNFVNEALQGFTGVRLSSIKIIPVKEMTRVFSVDMQEKEQLMRESWVRVRSGIYGGDLAQIYEVDEHEANVILRLVPRLDIPALIRKSQNSQDISFSKSRIRPPAKLFDRDKVESLGGVVELTHLRGTLKFANQLFEQEKGYLLKKMKANRLVVGDAVQPTVEEIKRFFGVSDLSEVNIDSKTLLKTQKSTSFFVGDTVTITKGELIGIKAKVVAVNSGINKSLEVLPIDKSLGITEPILTQVDLVCKSFDVGDSVQIVEGVNEGESGLVTSFDQNYTVAIIYPLNGTQPIRCPTNFLKKVSQDVVVTSGLSTVDGFSLDDLVQLYNGKVGVIVFVGRNKNLRLLTSTGESITIKSSEISSKRNTSLMHRIPDHNGNIFGVKSTVQILEGANSGKSGKVEHIWKSTCFIKLPSKLDDGGYFTCEGRQLLTLKTAENSRMDGAIKPTNEPRKGNSGGGNSGGYGRVYGMGLHSNRRGGPDDAFINQKVRILRGKHKALLGSIRGFKGNNVEVLLDIGPHTVLLRREDIVLVGATIGGGQASSFGGQTKQMNTQPTSQVKQPNWTGGKELSQQNSGQTDGNSNNQPLFCRRGVEVTVISQGEFFNQKGIISDILFPPEVPQVTCYIILIINGQICPDEMIAIAPQSITPNKPVPGENSISVSPQTGVFTGIIDSVEGDDFLILDSNRQSTTKVSSQFVFKYHTPPE</sequence>
<dbReference type="GO" id="GO:0032044">
    <property type="term" value="C:DSIF complex"/>
    <property type="evidence" value="ECO:0007669"/>
    <property type="project" value="TreeGrafter"/>
</dbReference>
<dbReference type="GO" id="GO:0006357">
    <property type="term" value="P:regulation of transcription by RNA polymerase II"/>
    <property type="evidence" value="ECO:0007669"/>
    <property type="project" value="InterPro"/>
</dbReference>
<dbReference type="InterPro" id="IPR057936">
    <property type="entry name" value="KOWx_Spt5"/>
</dbReference>
<feature type="domain" description="KOW" evidence="7">
    <location>
        <begin position="631"/>
        <end position="658"/>
    </location>
</feature>
<dbReference type="Gene3D" id="3.30.70.940">
    <property type="entry name" value="NusG, N-terminal domain"/>
    <property type="match status" value="1"/>
</dbReference>
<feature type="region of interest" description="Disordered" evidence="6">
    <location>
        <begin position="793"/>
        <end position="836"/>
    </location>
</feature>
<feature type="domain" description="KOW" evidence="7">
    <location>
        <begin position="733"/>
        <end position="760"/>
    </location>
</feature>
<feature type="domain" description="KOW" evidence="7">
    <location>
        <begin position="293"/>
        <end position="320"/>
    </location>
</feature>
<dbReference type="InterPro" id="IPR036735">
    <property type="entry name" value="NGN_dom_sf"/>
</dbReference>
<comment type="subcellular location">
    <subcellularLocation>
        <location evidence="1 5">Nucleus</location>
    </subcellularLocation>
</comment>
<dbReference type="Pfam" id="PF23037">
    <property type="entry name" value="KOWx_SPT5"/>
    <property type="match status" value="1"/>
</dbReference>
<keyword evidence="8" id="KW-0251">Elongation factor</keyword>
<dbReference type="InterPro" id="IPR039659">
    <property type="entry name" value="SPT5"/>
</dbReference>
<dbReference type="InterPro" id="IPR005100">
    <property type="entry name" value="NGN-domain"/>
</dbReference>
<dbReference type="AlphaFoldDB" id="A0A2P4YYZ0"/>
<proteinExistence type="inferred from homology"/>
<feature type="region of interest" description="Disordered" evidence="6">
    <location>
        <begin position="1"/>
        <end position="103"/>
    </location>
</feature>